<organism evidence="2 3">
    <name type="scientific">Pelomonas lactea</name>
    <dbReference type="NCBI Taxonomy" id="3299030"/>
    <lineage>
        <taxon>Bacteria</taxon>
        <taxon>Pseudomonadati</taxon>
        <taxon>Pseudomonadota</taxon>
        <taxon>Betaproteobacteria</taxon>
        <taxon>Burkholderiales</taxon>
        <taxon>Sphaerotilaceae</taxon>
        <taxon>Roseateles</taxon>
    </lineage>
</organism>
<name>A0ABW7GRY8_9BURK</name>
<feature type="signal peptide" evidence="1">
    <location>
        <begin position="1"/>
        <end position="23"/>
    </location>
</feature>
<feature type="chain" id="PRO_5045616605" description="DUF4124 domain-containing protein" evidence="1">
    <location>
        <begin position="24"/>
        <end position="122"/>
    </location>
</feature>
<dbReference type="Proteomes" id="UP001606302">
    <property type="component" value="Unassembled WGS sequence"/>
</dbReference>
<reference evidence="2 3" key="1">
    <citation type="submission" date="2024-08" db="EMBL/GenBank/DDBJ databases">
        <authorList>
            <person name="Lu H."/>
        </authorList>
    </citation>
    <scope>NUCLEOTIDE SEQUENCE [LARGE SCALE GENOMIC DNA]</scope>
    <source>
        <strain evidence="2 3">DXS20W</strain>
    </source>
</reference>
<proteinExistence type="predicted"/>
<evidence type="ECO:0000256" key="1">
    <source>
        <dbReference type="SAM" id="SignalP"/>
    </source>
</evidence>
<evidence type="ECO:0008006" key="4">
    <source>
        <dbReference type="Google" id="ProtNLM"/>
    </source>
</evidence>
<comment type="caution">
    <text evidence="2">The sequence shown here is derived from an EMBL/GenBank/DDBJ whole genome shotgun (WGS) entry which is preliminary data.</text>
</comment>
<keyword evidence="1" id="KW-0732">Signal</keyword>
<gene>
    <name evidence="2" type="ORF">ACG04Q_24405</name>
</gene>
<keyword evidence="3" id="KW-1185">Reference proteome</keyword>
<accession>A0ABW7GRY8</accession>
<sequence>MSTPFRAAVVVAACLAAGGLAWHNRALLQAWAGAAQSAAEPAAGPLRKCVNGQQVTYTNAACPAGHKEQAVTAAPVNVVPATPVPKPAQAAGSGPLLHQVLDVKQDTTLKDKMMERAIDGGR</sequence>
<dbReference type="EMBL" id="JBIGHX010000011">
    <property type="protein sequence ID" value="MFG6464736.1"/>
    <property type="molecule type" value="Genomic_DNA"/>
</dbReference>
<protein>
    <recommendedName>
        <fullName evidence="4">DUF4124 domain-containing protein</fullName>
    </recommendedName>
</protein>
<dbReference type="RefSeq" id="WP_394514257.1">
    <property type="nucleotide sequence ID" value="NZ_JBIGHX010000011.1"/>
</dbReference>
<evidence type="ECO:0000313" key="3">
    <source>
        <dbReference type="Proteomes" id="UP001606302"/>
    </source>
</evidence>
<evidence type="ECO:0000313" key="2">
    <source>
        <dbReference type="EMBL" id="MFG6464736.1"/>
    </source>
</evidence>